<evidence type="ECO:0000313" key="1">
    <source>
        <dbReference type="EMBL" id="KIJ89644.1"/>
    </source>
</evidence>
<gene>
    <name evidence="1" type="ORF">K443DRAFT_71822</name>
</gene>
<name>A0A0C9WGL3_9AGAR</name>
<organism evidence="1 2">
    <name type="scientific">Laccaria amethystina LaAM-08-1</name>
    <dbReference type="NCBI Taxonomy" id="1095629"/>
    <lineage>
        <taxon>Eukaryota</taxon>
        <taxon>Fungi</taxon>
        <taxon>Dikarya</taxon>
        <taxon>Basidiomycota</taxon>
        <taxon>Agaricomycotina</taxon>
        <taxon>Agaricomycetes</taxon>
        <taxon>Agaricomycetidae</taxon>
        <taxon>Agaricales</taxon>
        <taxon>Agaricineae</taxon>
        <taxon>Hydnangiaceae</taxon>
        <taxon>Laccaria</taxon>
    </lineage>
</organism>
<feature type="non-terminal residue" evidence="1">
    <location>
        <position position="1"/>
    </location>
</feature>
<reference evidence="2" key="2">
    <citation type="submission" date="2015-01" db="EMBL/GenBank/DDBJ databases">
        <title>Evolutionary Origins and Diversification of the Mycorrhizal Mutualists.</title>
        <authorList>
            <consortium name="DOE Joint Genome Institute"/>
            <consortium name="Mycorrhizal Genomics Consortium"/>
            <person name="Kohler A."/>
            <person name="Kuo A."/>
            <person name="Nagy L.G."/>
            <person name="Floudas D."/>
            <person name="Copeland A."/>
            <person name="Barry K.W."/>
            <person name="Cichocki N."/>
            <person name="Veneault-Fourrey C."/>
            <person name="LaButti K."/>
            <person name="Lindquist E.A."/>
            <person name="Lipzen A."/>
            <person name="Lundell T."/>
            <person name="Morin E."/>
            <person name="Murat C."/>
            <person name="Riley R."/>
            <person name="Ohm R."/>
            <person name="Sun H."/>
            <person name="Tunlid A."/>
            <person name="Henrissat B."/>
            <person name="Grigoriev I.V."/>
            <person name="Hibbett D.S."/>
            <person name="Martin F."/>
        </authorList>
    </citation>
    <scope>NUCLEOTIDE SEQUENCE [LARGE SCALE GENOMIC DNA]</scope>
    <source>
        <strain evidence="2">LaAM-08-1</strain>
    </source>
</reference>
<dbReference type="Proteomes" id="UP000054477">
    <property type="component" value="Unassembled WGS sequence"/>
</dbReference>
<dbReference type="EMBL" id="KN839542">
    <property type="protein sequence ID" value="KIJ89644.1"/>
    <property type="molecule type" value="Genomic_DNA"/>
</dbReference>
<dbReference type="OrthoDB" id="2941277at2759"/>
<accession>A0A0C9WGL3</accession>
<sequence length="85" mass="9911">HLLNFGESIRQIERKSDTHKYRPRSSYFPSRVLSLILDKLLVIHFPSELDQILNGSWFYYSSHGNALFDSIIEIQISITVQRSTS</sequence>
<feature type="non-terminal residue" evidence="1">
    <location>
        <position position="85"/>
    </location>
</feature>
<reference evidence="1 2" key="1">
    <citation type="submission" date="2014-04" db="EMBL/GenBank/DDBJ databases">
        <authorList>
            <consortium name="DOE Joint Genome Institute"/>
            <person name="Kuo A."/>
            <person name="Kohler A."/>
            <person name="Nagy L.G."/>
            <person name="Floudas D."/>
            <person name="Copeland A."/>
            <person name="Barry K.W."/>
            <person name="Cichocki N."/>
            <person name="Veneault-Fourrey C."/>
            <person name="LaButti K."/>
            <person name="Lindquist E.A."/>
            <person name="Lipzen A."/>
            <person name="Lundell T."/>
            <person name="Morin E."/>
            <person name="Murat C."/>
            <person name="Sun H."/>
            <person name="Tunlid A."/>
            <person name="Henrissat B."/>
            <person name="Grigoriev I.V."/>
            <person name="Hibbett D.S."/>
            <person name="Martin F."/>
            <person name="Nordberg H.P."/>
            <person name="Cantor M.N."/>
            <person name="Hua S.X."/>
        </authorList>
    </citation>
    <scope>NUCLEOTIDE SEQUENCE [LARGE SCALE GENOMIC DNA]</scope>
    <source>
        <strain evidence="1 2">LaAM-08-1</strain>
    </source>
</reference>
<proteinExistence type="predicted"/>
<dbReference type="AlphaFoldDB" id="A0A0C9WGL3"/>
<keyword evidence="2" id="KW-1185">Reference proteome</keyword>
<dbReference type="HOGENOM" id="CLU_2518635_0_0_1"/>
<evidence type="ECO:0000313" key="2">
    <source>
        <dbReference type="Proteomes" id="UP000054477"/>
    </source>
</evidence>
<protein>
    <submittedName>
        <fullName evidence="1">Uncharacterized protein</fullName>
    </submittedName>
</protein>